<evidence type="ECO:0000313" key="18">
    <source>
        <dbReference type="Proteomes" id="UP000504606"/>
    </source>
</evidence>
<keyword evidence="3" id="KW-0963">Cytoplasm</keyword>
<keyword evidence="5" id="KW-0808">Transferase</keyword>
<evidence type="ECO:0000256" key="11">
    <source>
        <dbReference type="ARBA" id="ARBA00048985"/>
    </source>
</evidence>
<dbReference type="Gene3D" id="1.10.220.160">
    <property type="match status" value="1"/>
</dbReference>
<dbReference type="PANTHER" id="PTHR46165:SF2">
    <property type="entry name" value="SET AND MYND DOMAIN-CONTAINING PROTEIN 4"/>
    <property type="match status" value="1"/>
</dbReference>
<dbReference type="Pfam" id="PF00856">
    <property type="entry name" value="SET"/>
    <property type="match status" value="1"/>
</dbReference>
<dbReference type="Gene3D" id="6.10.140.2220">
    <property type="match status" value="1"/>
</dbReference>
<evidence type="ECO:0000256" key="14">
    <source>
        <dbReference type="ARBA" id="ARBA00093680"/>
    </source>
</evidence>
<organism evidence="18 19">
    <name type="scientific">Frankliniella occidentalis</name>
    <name type="common">Western flower thrips</name>
    <name type="synonym">Euthrips occidentalis</name>
    <dbReference type="NCBI Taxonomy" id="133901"/>
    <lineage>
        <taxon>Eukaryota</taxon>
        <taxon>Metazoa</taxon>
        <taxon>Ecdysozoa</taxon>
        <taxon>Arthropoda</taxon>
        <taxon>Hexapoda</taxon>
        <taxon>Insecta</taxon>
        <taxon>Pterygota</taxon>
        <taxon>Neoptera</taxon>
        <taxon>Paraneoptera</taxon>
        <taxon>Thysanoptera</taxon>
        <taxon>Terebrantia</taxon>
        <taxon>Thripoidea</taxon>
        <taxon>Thripidae</taxon>
        <taxon>Frankliniella</taxon>
    </lineage>
</organism>
<dbReference type="PANTHER" id="PTHR46165">
    <property type="entry name" value="SET AND MYND DOMAIN-CONTAINING PROTEIN 4"/>
    <property type="match status" value="1"/>
</dbReference>
<feature type="coiled-coil region" evidence="15">
    <location>
        <begin position="184"/>
        <end position="211"/>
    </location>
</feature>
<dbReference type="CDD" id="cd10536">
    <property type="entry name" value="SET_SMYD4"/>
    <property type="match status" value="1"/>
</dbReference>
<evidence type="ECO:0000313" key="19">
    <source>
        <dbReference type="RefSeq" id="XP_026290262.1"/>
    </source>
</evidence>
<feature type="region of interest" description="Disordered" evidence="16">
    <location>
        <begin position="58"/>
        <end position="78"/>
    </location>
</feature>
<dbReference type="GO" id="GO:0008270">
    <property type="term" value="F:zinc ion binding"/>
    <property type="evidence" value="ECO:0007669"/>
    <property type="project" value="UniProtKB-KW"/>
</dbReference>
<name>A0A6J1TBV3_FRAOC</name>
<keyword evidence="10" id="KW-0539">Nucleus</keyword>
<dbReference type="InterPro" id="IPR044421">
    <property type="entry name" value="SMYD4_SET"/>
</dbReference>
<dbReference type="OrthoDB" id="5945798at2759"/>
<evidence type="ECO:0000256" key="15">
    <source>
        <dbReference type="SAM" id="Coils"/>
    </source>
</evidence>
<evidence type="ECO:0000256" key="16">
    <source>
        <dbReference type="SAM" id="MobiDB-lite"/>
    </source>
</evidence>
<evidence type="ECO:0000256" key="1">
    <source>
        <dbReference type="ARBA" id="ARBA00004123"/>
    </source>
</evidence>
<dbReference type="GeneID" id="113214948"/>
<dbReference type="SUPFAM" id="SSF82199">
    <property type="entry name" value="SET domain"/>
    <property type="match status" value="1"/>
</dbReference>
<dbReference type="GO" id="GO:0042826">
    <property type="term" value="F:histone deacetylase binding"/>
    <property type="evidence" value="ECO:0007669"/>
    <property type="project" value="TreeGrafter"/>
</dbReference>
<evidence type="ECO:0000256" key="6">
    <source>
        <dbReference type="ARBA" id="ARBA00022691"/>
    </source>
</evidence>
<keyword evidence="6" id="KW-0949">S-adenosyl-L-methionine</keyword>
<dbReference type="InterPro" id="IPR002893">
    <property type="entry name" value="Znf_MYND"/>
</dbReference>
<dbReference type="Pfam" id="PF01753">
    <property type="entry name" value="zf-MYND"/>
    <property type="match status" value="1"/>
</dbReference>
<dbReference type="AlphaFoldDB" id="A0A6J1TBV3"/>
<dbReference type="RefSeq" id="XP_026290262.1">
    <property type="nucleotide sequence ID" value="XM_026434477.2"/>
</dbReference>
<evidence type="ECO:0000256" key="12">
    <source>
        <dbReference type="ARBA" id="ARBA00093423"/>
    </source>
</evidence>
<reference evidence="19" key="1">
    <citation type="submission" date="2025-08" db="UniProtKB">
        <authorList>
            <consortium name="RefSeq"/>
        </authorList>
    </citation>
    <scope>IDENTIFICATION</scope>
    <source>
        <tissue evidence="19">Whole organism</tissue>
    </source>
</reference>
<keyword evidence="18" id="KW-1185">Reference proteome</keyword>
<comment type="function">
    <text evidence="12">Protein-lysine N-methyltransferase. Monomethylates PRMT5, modulating its transcriptional activity. May also act as a histone methyltransferase. Plays a critical role in cardiac development. Acts as a key epigenetic regulator of gene expression during cardiac development via its dual activities as a methyltransferase and negative regulator of HDAC1.</text>
</comment>
<dbReference type="KEGG" id="foc:113214948"/>
<keyword evidence="7" id="KW-0479">Metal-binding</keyword>
<dbReference type="InterPro" id="IPR046341">
    <property type="entry name" value="SET_dom_sf"/>
</dbReference>
<keyword evidence="9" id="KW-0862">Zinc</keyword>
<evidence type="ECO:0000256" key="13">
    <source>
        <dbReference type="ARBA" id="ARBA00093635"/>
    </source>
</evidence>
<sequence length="687" mass="74300">MSVFDALLAEVWSAAREDDSTLLADFAAPSSDAARAARALRLPQLPRTRRALREHAEAFTATGQDQDEPAGAEDTGLKSSLRTKRAIARAQDAAAASRDLDAILALSEAIRFARSGELEEAMALGGRGHALLRLQQTEAGLQDLRRARELLEPLLKVSDESKTVHLASDLWSSYLRTLLDIASCLEARRALAEAETVLREAMAAVRDVAERLDAKDKAQAVGIIMQRLKEIGGPQTEETPRPSRPPLSSSGLDALPRLLAGPHPTLTSASAALEERVDAKRGRHLVAAQNIPAGSAIIVERPYAWSLALEEMATHCLHCCSPVLAPLPCPLCSNVAFCGEDCRRAALSSYHRLECPLLRQLVAPQGQGGGGDLTPMALLAFRIVARAARLGEVTGGPRLPQEFVDLYRRDEDAGKKKRRRNKGGHLDGYGPVFAQVTHSEARTPADLLKRAVTSAYLTCCLEAVLPDGVLPEDEAQLLTAAFLRHLQSCSCNAYQVSEHRCGGAGGVRASRGVELGGACYPTVSLVNHACHPNVARHSHGSVCVVRAVRLIPEGSEVLDNYGPHFLELETEERRAALSKQYMFHCDCDACRYGWPTLEGLDRLPQVDPKAKANSKQQNLLQELSGRLQRGVQGLLEGRPGEALQAALKYSGSLQQLQQKGRPPSAEQVRAEQVAALCWSLAGNRVDF</sequence>
<evidence type="ECO:0000256" key="2">
    <source>
        <dbReference type="ARBA" id="ARBA00004496"/>
    </source>
</evidence>
<dbReference type="InterPro" id="IPR052097">
    <property type="entry name" value="SET-MYND_domain_protein"/>
</dbReference>
<dbReference type="Proteomes" id="UP000504606">
    <property type="component" value="Unplaced"/>
</dbReference>
<evidence type="ECO:0000256" key="5">
    <source>
        <dbReference type="ARBA" id="ARBA00022679"/>
    </source>
</evidence>
<evidence type="ECO:0000256" key="10">
    <source>
        <dbReference type="ARBA" id="ARBA00023242"/>
    </source>
</evidence>
<dbReference type="PROSITE" id="PS50280">
    <property type="entry name" value="SET"/>
    <property type="match status" value="1"/>
</dbReference>
<feature type="domain" description="SET" evidence="17">
    <location>
        <begin position="264"/>
        <end position="562"/>
    </location>
</feature>
<dbReference type="GO" id="GO:0008170">
    <property type="term" value="F:N-methyltransferase activity"/>
    <property type="evidence" value="ECO:0007669"/>
    <property type="project" value="UniProtKB-ARBA"/>
</dbReference>
<evidence type="ECO:0000256" key="7">
    <source>
        <dbReference type="ARBA" id="ARBA00022723"/>
    </source>
</evidence>
<protein>
    <recommendedName>
        <fullName evidence="13">Protein-lysine N-methyltransferase SMYD4</fullName>
    </recommendedName>
    <alternativeName>
        <fullName evidence="14">SET and MYND domain-containing protein 4</fullName>
    </alternativeName>
</protein>
<dbReference type="SUPFAM" id="SSF144232">
    <property type="entry name" value="HIT/MYND zinc finger-like"/>
    <property type="match status" value="1"/>
</dbReference>
<dbReference type="GO" id="GO:0005737">
    <property type="term" value="C:cytoplasm"/>
    <property type="evidence" value="ECO:0007669"/>
    <property type="project" value="UniProtKB-SubCell"/>
</dbReference>
<evidence type="ECO:0000256" key="8">
    <source>
        <dbReference type="ARBA" id="ARBA00022771"/>
    </source>
</evidence>
<comment type="subcellular location">
    <subcellularLocation>
        <location evidence="2">Cytoplasm</location>
    </subcellularLocation>
    <subcellularLocation>
        <location evidence="1">Nucleus</location>
    </subcellularLocation>
</comment>
<keyword evidence="15" id="KW-0175">Coiled coil</keyword>
<gene>
    <name evidence="19" type="primary">LOC113214948</name>
</gene>
<dbReference type="GO" id="GO:0005634">
    <property type="term" value="C:nucleus"/>
    <property type="evidence" value="ECO:0007669"/>
    <property type="project" value="UniProtKB-SubCell"/>
</dbReference>
<evidence type="ECO:0000256" key="4">
    <source>
        <dbReference type="ARBA" id="ARBA00022603"/>
    </source>
</evidence>
<comment type="catalytic activity">
    <reaction evidence="11">
        <text>L-lysyl-[protein] + S-adenosyl-L-methionine = N(6)-methyl-L-lysyl-[protein] + S-adenosyl-L-homocysteine + H(+)</text>
        <dbReference type="Rhea" id="RHEA:51736"/>
        <dbReference type="Rhea" id="RHEA-COMP:9752"/>
        <dbReference type="Rhea" id="RHEA-COMP:13053"/>
        <dbReference type="ChEBI" id="CHEBI:15378"/>
        <dbReference type="ChEBI" id="CHEBI:29969"/>
        <dbReference type="ChEBI" id="CHEBI:57856"/>
        <dbReference type="ChEBI" id="CHEBI:59789"/>
        <dbReference type="ChEBI" id="CHEBI:61929"/>
    </reaction>
</comment>
<evidence type="ECO:0000256" key="3">
    <source>
        <dbReference type="ARBA" id="ARBA00022490"/>
    </source>
</evidence>
<evidence type="ECO:0000259" key="17">
    <source>
        <dbReference type="PROSITE" id="PS50280"/>
    </source>
</evidence>
<dbReference type="GO" id="GO:0008276">
    <property type="term" value="F:protein methyltransferase activity"/>
    <property type="evidence" value="ECO:0007669"/>
    <property type="project" value="UniProtKB-ARBA"/>
</dbReference>
<keyword evidence="4" id="KW-0489">Methyltransferase</keyword>
<dbReference type="InterPro" id="IPR001214">
    <property type="entry name" value="SET_dom"/>
</dbReference>
<evidence type="ECO:0000256" key="9">
    <source>
        <dbReference type="ARBA" id="ARBA00022833"/>
    </source>
</evidence>
<dbReference type="GO" id="GO:0032259">
    <property type="term" value="P:methylation"/>
    <property type="evidence" value="ECO:0007669"/>
    <property type="project" value="UniProtKB-KW"/>
</dbReference>
<keyword evidence="8" id="KW-0863">Zinc-finger</keyword>
<dbReference type="Gene3D" id="2.170.270.10">
    <property type="entry name" value="SET domain"/>
    <property type="match status" value="1"/>
</dbReference>
<proteinExistence type="predicted"/>
<accession>A0A6J1TBV3</accession>
<dbReference type="GO" id="GO:0008757">
    <property type="term" value="F:S-adenosylmethionine-dependent methyltransferase activity"/>
    <property type="evidence" value="ECO:0007669"/>
    <property type="project" value="UniProtKB-ARBA"/>
</dbReference>